<evidence type="ECO:0008006" key="7">
    <source>
        <dbReference type="Google" id="ProtNLM"/>
    </source>
</evidence>
<dbReference type="InterPro" id="IPR011044">
    <property type="entry name" value="Quino_amine_DH_bsu"/>
</dbReference>
<gene>
    <name evidence="5" type="ORF">BG011_004452</name>
</gene>
<feature type="compositionally biased region" description="Polar residues" evidence="1">
    <location>
        <begin position="270"/>
        <end position="279"/>
    </location>
</feature>
<evidence type="ECO:0000259" key="2">
    <source>
        <dbReference type="Pfam" id="PF08553"/>
    </source>
</evidence>
<dbReference type="PANTHER" id="PTHR31913:SF0">
    <property type="entry name" value="VACUOLAR IMPORT AND DEGRADATION PROTEIN 27"/>
    <property type="match status" value="1"/>
</dbReference>
<dbReference type="Pfam" id="PF17747">
    <property type="entry name" value="VID27_PH"/>
    <property type="match status" value="1"/>
</dbReference>
<dbReference type="InterPro" id="IPR040458">
    <property type="entry name" value="Vid27"/>
</dbReference>
<accession>A0A9P6U1J5</accession>
<feature type="domain" description="Vid27 PH-like" evidence="3">
    <location>
        <begin position="214"/>
        <end position="275"/>
    </location>
</feature>
<dbReference type="Pfam" id="PF08553">
    <property type="entry name" value="VID27"/>
    <property type="match status" value="1"/>
</dbReference>
<sequence length="701" mass="78640">MAGMLKNLGWLIWGDPAIKELSHAIAGQFHVFTPYRDRQCIYIDARMTIHEESSQPLAFQIAVECEIEEGGENLLDDQDDEMKFDIDKNMTFQRGILQGSTTFTWKRIGADNDGRVFQFVCDEETTTYFANSFEATVYHCMYQLKYRKLPSNEKDLGEFEIRSSNFETPFSSGGTPMSTCPQPSAPSGIKQSPIQSSLIPQLQHLQYDGVSEFPGDLFLFDPETATFMKQGSGQCQLIRDNRAQILYWLSVVDVKGTQLICQPIGPNMEPTFQTSNAGSRDSAMKNEVQKTRGHFYKKEDQDSDEYSDEYSENESEDGNEEETEADNKVHGGVQQNRSYDEDESEDETYHFDGHGDNSKNSQLAVGYKDRSFVLRGNKIGVFSHNDRDGLDFNTTIKNISDSRGQELHPSRVVLHEQDTAMVMMDPRNLNRAYKMDLEYGKVVEEWEMPGTSGVLNLVGSSKYAHLTSSKTMVGHSQTAMFRVDPRLSGSKIVEKEFKQYAKGNNFTCVATTDNGSVAIAGAKGDIKLLNAIGKNAKTALTGLGDSIIGIDVTANGQYVLATCKTYLLLINVLNPKNKTLGFDASFPVNEKPQPVKLHLRPEHVCTMREPVSFTPARFNTGENELEKAIVTSTGPYVITWNLRRVCLGHYEYQIKKYADNVVADNFKYGQDRSIFVTLPDDVTSLQKKNLLNAAEAFEVGR</sequence>
<evidence type="ECO:0000256" key="1">
    <source>
        <dbReference type="SAM" id="MobiDB-lite"/>
    </source>
</evidence>
<dbReference type="GO" id="GO:0005634">
    <property type="term" value="C:nucleus"/>
    <property type="evidence" value="ECO:0007669"/>
    <property type="project" value="TreeGrafter"/>
</dbReference>
<feature type="compositionally biased region" description="Acidic residues" evidence="1">
    <location>
        <begin position="301"/>
        <end position="324"/>
    </location>
</feature>
<feature type="compositionally biased region" description="Basic and acidic residues" evidence="1">
    <location>
        <begin position="282"/>
        <end position="300"/>
    </location>
</feature>
<protein>
    <recommendedName>
        <fullName evidence="7">Vacuolar import/degradation Vid27 C-terminal domain-containing protein</fullName>
    </recommendedName>
</protein>
<dbReference type="SUPFAM" id="SSF50969">
    <property type="entry name" value="YVTN repeat-like/Quinoprotein amine dehydrogenase"/>
    <property type="match status" value="1"/>
</dbReference>
<feature type="domain" description="Vacuolar import/degradation Vid27 C-terminal" evidence="2">
    <location>
        <begin position="359"/>
        <end position="693"/>
    </location>
</feature>
<dbReference type="PANTHER" id="PTHR31913">
    <property type="entry name" value="VACUOLAR IMPORT AND DEGRADATION PROTEIN 27"/>
    <property type="match status" value="1"/>
</dbReference>
<dbReference type="AlphaFoldDB" id="A0A9P6U1J5"/>
<evidence type="ECO:0000259" key="4">
    <source>
        <dbReference type="Pfam" id="PF17748"/>
    </source>
</evidence>
<name>A0A9P6U1J5_9FUNG</name>
<dbReference type="InterPro" id="IPR040768">
    <property type="entry name" value="Vid27_PH"/>
</dbReference>
<organism evidence="5 6">
    <name type="scientific">Mortierella polycephala</name>
    <dbReference type="NCBI Taxonomy" id="41804"/>
    <lineage>
        <taxon>Eukaryota</taxon>
        <taxon>Fungi</taxon>
        <taxon>Fungi incertae sedis</taxon>
        <taxon>Mucoromycota</taxon>
        <taxon>Mortierellomycotina</taxon>
        <taxon>Mortierellomycetes</taxon>
        <taxon>Mortierellales</taxon>
        <taxon>Mortierellaceae</taxon>
        <taxon>Mortierella</taxon>
    </lineage>
</organism>
<dbReference type="Proteomes" id="UP000726737">
    <property type="component" value="Unassembled WGS sequence"/>
</dbReference>
<reference evidence="5" key="1">
    <citation type="journal article" date="2020" name="Fungal Divers.">
        <title>Resolving the Mortierellaceae phylogeny through synthesis of multi-gene phylogenetics and phylogenomics.</title>
        <authorList>
            <person name="Vandepol N."/>
            <person name="Liber J."/>
            <person name="Desiro A."/>
            <person name="Na H."/>
            <person name="Kennedy M."/>
            <person name="Barry K."/>
            <person name="Grigoriev I.V."/>
            <person name="Miller A.N."/>
            <person name="O'Donnell K."/>
            <person name="Stajich J.E."/>
            <person name="Bonito G."/>
        </authorList>
    </citation>
    <scope>NUCLEOTIDE SEQUENCE</scope>
    <source>
        <strain evidence="5">KOD948</strain>
    </source>
</reference>
<dbReference type="OrthoDB" id="10251113at2759"/>
<dbReference type="GO" id="GO:0005737">
    <property type="term" value="C:cytoplasm"/>
    <property type="evidence" value="ECO:0007669"/>
    <property type="project" value="TreeGrafter"/>
</dbReference>
<feature type="compositionally biased region" description="Basic and acidic residues" evidence="1">
    <location>
        <begin position="347"/>
        <end position="357"/>
    </location>
</feature>
<proteinExistence type="predicted"/>
<dbReference type="InterPro" id="IPR040979">
    <property type="entry name" value="Vid27_N"/>
</dbReference>
<evidence type="ECO:0000259" key="3">
    <source>
        <dbReference type="Pfam" id="PF17747"/>
    </source>
</evidence>
<evidence type="ECO:0000313" key="6">
    <source>
        <dbReference type="Proteomes" id="UP000726737"/>
    </source>
</evidence>
<keyword evidence="6" id="KW-1185">Reference proteome</keyword>
<feature type="domain" description="Vid27 N-terminal" evidence="4">
    <location>
        <begin position="4"/>
        <end position="159"/>
    </location>
</feature>
<feature type="region of interest" description="Disordered" evidence="1">
    <location>
        <begin position="266"/>
        <end position="362"/>
    </location>
</feature>
<dbReference type="InterPro" id="IPR013863">
    <property type="entry name" value="VID27_C"/>
</dbReference>
<comment type="caution">
    <text evidence="5">The sequence shown here is derived from an EMBL/GenBank/DDBJ whole genome shotgun (WGS) entry which is preliminary data.</text>
</comment>
<evidence type="ECO:0000313" key="5">
    <source>
        <dbReference type="EMBL" id="KAG0256530.1"/>
    </source>
</evidence>
<feature type="compositionally biased region" description="Polar residues" evidence="1">
    <location>
        <begin position="170"/>
        <end position="182"/>
    </location>
</feature>
<feature type="region of interest" description="Disordered" evidence="1">
    <location>
        <begin position="170"/>
        <end position="191"/>
    </location>
</feature>
<dbReference type="Pfam" id="PF17748">
    <property type="entry name" value="VID27_N"/>
    <property type="match status" value="1"/>
</dbReference>
<dbReference type="EMBL" id="JAAAJA010000293">
    <property type="protein sequence ID" value="KAG0256530.1"/>
    <property type="molecule type" value="Genomic_DNA"/>
</dbReference>